<keyword evidence="1" id="KW-1133">Transmembrane helix</keyword>
<dbReference type="OrthoDB" id="8641729at2"/>
<dbReference type="RefSeq" id="WP_115133726.1">
    <property type="nucleotide sequence ID" value="NZ_UGRS01000001.1"/>
</dbReference>
<feature type="transmembrane region" description="Helical" evidence="1">
    <location>
        <begin position="6"/>
        <end position="28"/>
    </location>
</feature>
<dbReference type="EMBL" id="UGRS01000001">
    <property type="protein sequence ID" value="SUA36522.1"/>
    <property type="molecule type" value="Genomic_DNA"/>
</dbReference>
<evidence type="ECO:0000256" key="1">
    <source>
        <dbReference type="SAM" id="Phobius"/>
    </source>
</evidence>
<evidence type="ECO:0000313" key="3">
    <source>
        <dbReference type="Proteomes" id="UP000254055"/>
    </source>
</evidence>
<proteinExistence type="predicted"/>
<gene>
    <name evidence="2" type="ORF">NCTC12229_00939</name>
</gene>
<keyword evidence="1" id="KW-0472">Membrane</keyword>
<dbReference type="Proteomes" id="UP000254055">
    <property type="component" value="Unassembled WGS sequence"/>
</dbReference>
<reference evidence="2 3" key="1">
    <citation type="submission" date="2018-06" db="EMBL/GenBank/DDBJ databases">
        <authorList>
            <consortium name="Pathogen Informatics"/>
            <person name="Doyle S."/>
        </authorList>
    </citation>
    <scope>NUCLEOTIDE SEQUENCE [LARGE SCALE GENOMIC DNA]</scope>
    <source>
        <strain evidence="2 3">NCTC12229</strain>
    </source>
</reference>
<organism evidence="2 3">
    <name type="scientific">Neisseria zoodegmatis</name>
    <dbReference type="NCBI Taxonomy" id="326523"/>
    <lineage>
        <taxon>Bacteria</taxon>
        <taxon>Pseudomonadati</taxon>
        <taxon>Pseudomonadota</taxon>
        <taxon>Betaproteobacteria</taxon>
        <taxon>Neisseriales</taxon>
        <taxon>Neisseriaceae</taxon>
        <taxon>Neisseria</taxon>
    </lineage>
</organism>
<accession>A0A378WHH9</accession>
<keyword evidence="1" id="KW-0812">Transmembrane</keyword>
<protein>
    <submittedName>
        <fullName evidence="2">Uncharacterized protein</fullName>
    </submittedName>
</protein>
<name>A0A378WHH9_9NEIS</name>
<dbReference type="AlphaFoldDB" id="A0A378WHH9"/>
<evidence type="ECO:0000313" key="2">
    <source>
        <dbReference type="EMBL" id="SUA36522.1"/>
    </source>
</evidence>
<feature type="transmembrane region" description="Helical" evidence="1">
    <location>
        <begin position="48"/>
        <end position="66"/>
    </location>
</feature>
<sequence length="364" mass="40843">MIPFGLSPLFLFLPLGMLAAAILLIWLIRLAIFPRVRTTFKQHIDTRLPLVVLLGAFISIGGYVLLLEWQVGQKIAEQEAKENPTLTKPTTLAGITMPAGTKLELLSANAVGERSVKPEYFERAEFPQPVIWRGLYLKSMHRRLDSVHCFEKHNYDVELCETLPAQEREPDIYWGWYLDTELAKPAQINGFYCKGQVHWSVFELPASEQEKSLLQVSAALPAPEYGFSSCTAAAGNEFQSKNGFLRLRLPENSHIFSSRLIGDSFPNGHLDVWTANDYGGEHTDVLTTSLFTFQPQSWDLNPKHDLRSLSGKIINGTAECPLISDSFVEWHHKHPNILKVQGNGDVKKCGGLTVKYVPSLDINI</sequence>